<organism evidence="2 3">
    <name type="scientific">Kingella oralis ATCC 51147</name>
    <dbReference type="NCBI Taxonomy" id="629741"/>
    <lineage>
        <taxon>Bacteria</taxon>
        <taxon>Pseudomonadati</taxon>
        <taxon>Pseudomonadota</taxon>
        <taxon>Betaproteobacteria</taxon>
        <taxon>Neisseriales</taxon>
        <taxon>Neisseriaceae</taxon>
        <taxon>Kingella</taxon>
    </lineage>
</organism>
<dbReference type="HOGENOM" id="CLU_1903890_0_0_4"/>
<evidence type="ECO:0000313" key="2">
    <source>
        <dbReference type="EMBL" id="EEP68433.1"/>
    </source>
</evidence>
<keyword evidence="1" id="KW-0812">Transmembrane</keyword>
<proteinExistence type="predicted"/>
<evidence type="ECO:0000256" key="1">
    <source>
        <dbReference type="SAM" id="Phobius"/>
    </source>
</evidence>
<keyword evidence="1" id="KW-1133">Transmembrane helix</keyword>
<accession>C4GHJ4</accession>
<keyword evidence="1" id="KW-0472">Membrane</keyword>
<gene>
    <name evidence="2" type="ORF">GCWU000324_00329</name>
</gene>
<keyword evidence="3" id="KW-1185">Reference proteome</keyword>
<name>C4GHJ4_9NEIS</name>
<dbReference type="EMBL" id="ACJW02000002">
    <property type="protein sequence ID" value="EEP68433.1"/>
    <property type="molecule type" value="Genomic_DNA"/>
</dbReference>
<evidence type="ECO:0000313" key="3">
    <source>
        <dbReference type="Proteomes" id="UP000003009"/>
    </source>
</evidence>
<feature type="transmembrane region" description="Helical" evidence="1">
    <location>
        <begin position="6"/>
        <end position="27"/>
    </location>
</feature>
<dbReference type="AlphaFoldDB" id="C4GHJ4"/>
<reference evidence="2" key="1">
    <citation type="submission" date="2009-04" db="EMBL/GenBank/DDBJ databases">
        <authorList>
            <person name="Weinstock G."/>
            <person name="Sodergren E."/>
            <person name="Clifton S."/>
            <person name="Fulton L."/>
            <person name="Fulton B."/>
            <person name="Courtney L."/>
            <person name="Fronick C."/>
            <person name="Harrison M."/>
            <person name="Strong C."/>
            <person name="Farmer C."/>
            <person name="Delahaunty K."/>
            <person name="Markovic C."/>
            <person name="Hall O."/>
            <person name="Minx P."/>
            <person name="Tomlinson C."/>
            <person name="Mitreva M."/>
            <person name="Nelson J."/>
            <person name="Hou S."/>
            <person name="Wollam A."/>
            <person name="Pepin K.H."/>
            <person name="Johnson M."/>
            <person name="Bhonagiri V."/>
            <person name="Nash W.E."/>
            <person name="Warren W."/>
            <person name="Chinwalla A."/>
            <person name="Mardis E.R."/>
            <person name="Wilson R.K."/>
        </authorList>
    </citation>
    <scope>NUCLEOTIDE SEQUENCE [LARGE SCALE GENOMIC DNA]</scope>
    <source>
        <strain evidence="2">ATCC 51147</strain>
    </source>
</reference>
<comment type="caution">
    <text evidence="2">The sequence shown here is derived from an EMBL/GenBank/DDBJ whole genome shotgun (WGS) entry which is preliminary data.</text>
</comment>
<sequence>MAGGEVHVGFLLLIGLKGVSGCLNAFVGSLKIIQRCPNFAAFAAAVKIFGFIEHVAHDAVAIGLEAGLAKAVVGRGGEFGVVGVACGLLAMRAFNHHQLQARGLHAGYKILRVGAKGKRSVAMGADGVHRKAA</sequence>
<dbReference type="Proteomes" id="UP000003009">
    <property type="component" value="Unassembled WGS sequence"/>
</dbReference>
<protein>
    <submittedName>
        <fullName evidence="2">Uncharacterized protein</fullName>
    </submittedName>
</protein>